<dbReference type="AlphaFoldDB" id="A0ABD7E7J8"/>
<dbReference type="InterPro" id="IPR011990">
    <property type="entry name" value="TPR-like_helical_dom_sf"/>
</dbReference>
<name>A0ABD7E7J8_ESCAL</name>
<sequence>MNAKLFIFIVVSIFYLTACGTGETDLYIKNHGGASNEIYSLDKTEKLDLESRSITSAEAAFRLFLYYTLSAPDIDEQMKYLKIAACLGSVTAQYSYGVYLSSPYKEYSKYYNLAEAIYWLELAEKKGNKYARLQLQQLKKT</sequence>
<organism evidence="1 2">
    <name type="scientific">Escherichia albertii</name>
    <dbReference type="NCBI Taxonomy" id="208962"/>
    <lineage>
        <taxon>Bacteria</taxon>
        <taxon>Pseudomonadati</taxon>
        <taxon>Pseudomonadota</taxon>
        <taxon>Gammaproteobacteria</taxon>
        <taxon>Enterobacterales</taxon>
        <taxon>Enterobacteriaceae</taxon>
        <taxon>Escherichia</taxon>
    </lineage>
</organism>
<dbReference type="Proteomes" id="UP000663211">
    <property type="component" value="Chromosome"/>
</dbReference>
<evidence type="ECO:0000313" key="2">
    <source>
        <dbReference type="Proteomes" id="UP000663211"/>
    </source>
</evidence>
<reference evidence="1 2" key="1">
    <citation type="submission" date="2021-03" db="EMBL/GenBank/DDBJ databases">
        <title>Comparative genomics of Chinese and international isolates of Escherichia albertii: population structure and evolution of virulence and antimicrobial resistance.</title>
        <authorList>
            <person name="Wang H."/>
            <person name="Xiong Y."/>
            <person name="Luo L."/>
        </authorList>
    </citation>
    <scope>NUCLEOTIDE SEQUENCE [LARGE SCALE GENOMIC DNA]</scope>
    <source>
        <strain evidence="1 2">Sample 165</strain>
    </source>
</reference>
<dbReference type="SUPFAM" id="SSF81901">
    <property type="entry name" value="HCP-like"/>
    <property type="match status" value="1"/>
</dbReference>
<dbReference type="GeneID" id="89516270"/>
<protein>
    <submittedName>
        <fullName evidence="1">Sel1 repeat family protein</fullName>
    </submittedName>
</protein>
<gene>
    <name evidence="1" type="ORF">JRC44_18350</name>
</gene>
<dbReference type="Gene3D" id="1.25.40.10">
    <property type="entry name" value="Tetratricopeptide repeat domain"/>
    <property type="match status" value="1"/>
</dbReference>
<dbReference type="EMBL" id="CP070296">
    <property type="protein sequence ID" value="QST72761.1"/>
    <property type="molecule type" value="Genomic_DNA"/>
</dbReference>
<evidence type="ECO:0000313" key="1">
    <source>
        <dbReference type="EMBL" id="QST72761.1"/>
    </source>
</evidence>
<dbReference type="RefSeq" id="WP_025237587.1">
    <property type="nucleotide sequence ID" value="NZ_BBVJ01000114.1"/>
</dbReference>
<accession>A0ABD7E7J8</accession>
<proteinExistence type="predicted"/>